<dbReference type="Proteomes" id="UP000251485">
    <property type="component" value="Unassembled WGS sequence"/>
</dbReference>
<organism evidence="3 4">
    <name type="scientific">Proteus mirabilis</name>
    <dbReference type="NCBI Taxonomy" id="584"/>
    <lineage>
        <taxon>Bacteria</taxon>
        <taxon>Pseudomonadati</taxon>
        <taxon>Pseudomonadota</taxon>
        <taxon>Gammaproteobacteria</taxon>
        <taxon>Enterobacterales</taxon>
        <taxon>Morganellaceae</taxon>
        <taxon>Proteus</taxon>
    </lineage>
</organism>
<reference evidence="3 4" key="1">
    <citation type="submission" date="2018-06" db="EMBL/GenBank/DDBJ databases">
        <authorList>
            <consortium name="Pathogen Informatics"/>
            <person name="Doyle S."/>
        </authorList>
    </citation>
    <scope>NUCLEOTIDE SEQUENCE [LARGE SCALE GENOMIC DNA]</scope>
    <source>
        <strain evidence="3 4">NCTC10975</strain>
    </source>
</reference>
<evidence type="ECO:0000259" key="2">
    <source>
        <dbReference type="Pfam" id="PF12805"/>
    </source>
</evidence>
<dbReference type="EMBL" id="UAUE01000003">
    <property type="protein sequence ID" value="SPY94299.1"/>
    <property type="molecule type" value="Genomic_DNA"/>
</dbReference>
<accession>A0A2X2DEZ0</accession>
<evidence type="ECO:0000256" key="1">
    <source>
        <dbReference type="SAM" id="Phobius"/>
    </source>
</evidence>
<keyword evidence="1" id="KW-1133">Transmembrane helix</keyword>
<feature type="transmembrane region" description="Helical" evidence="1">
    <location>
        <begin position="92"/>
        <end position="111"/>
    </location>
</feature>
<protein>
    <submittedName>
        <fullName evidence="3">Inner membrane protein yccS</fullName>
    </submittedName>
</protein>
<sequence>MFNLFNGARRFIYNSHFLYYIRIIIALTGTTLFPWALGQEPKYTIPLTLGVVAAALTDLDDRLVGRLRNLVITLCCFLLASTSIGLLYPYPILFFCGLAISTWGFILLGALGQRYATIAFGALLIAIYTMLGMPIFPEWHETTYLAPFRRDLV</sequence>
<feature type="transmembrane region" description="Helical" evidence="1">
    <location>
        <begin position="17"/>
        <end position="37"/>
    </location>
</feature>
<keyword evidence="1" id="KW-0472">Membrane</keyword>
<evidence type="ECO:0000313" key="3">
    <source>
        <dbReference type="EMBL" id="SPY94299.1"/>
    </source>
</evidence>
<feature type="transmembrane region" description="Helical" evidence="1">
    <location>
        <begin position="118"/>
        <end position="136"/>
    </location>
</feature>
<dbReference type="Pfam" id="PF12805">
    <property type="entry name" value="FUSC-like"/>
    <property type="match status" value="1"/>
</dbReference>
<keyword evidence="1" id="KW-0812">Transmembrane</keyword>
<feature type="domain" description="Integral membrane protein YccS N-terminal" evidence="2">
    <location>
        <begin position="69"/>
        <end position="142"/>
    </location>
</feature>
<dbReference type="AlphaFoldDB" id="A0A2X2DEZ0"/>
<evidence type="ECO:0000313" key="4">
    <source>
        <dbReference type="Proteomes" id="UP000251485"/>
    </source>
</evidence>
<dbReference type="InterPro" id="IPR032692">
    <property type="entry name" value="YccS_N"/>
</dbReference>
<name>A0A2X2DEZ0_PROMI</name>
<gene>
    <name evidence="3" type="primary">yccS_3</name>
    <name evidence="3" type="ORF">NCTC10975_00635</name>
</gene>
<proteinExistence type="predicted"/>